<dbReference type="InterPro" id="IPR027417">
    <property type="entry name" value="P-loop_NTPase"/>
</dbReference>
<feature type="compositionally biased region" description="Basic and acidic residues" evidence="5">
    <location>
        <begin position="60"/>
        <end position="71"/>
    </location>
</feature>
<feature type="domain" description="ABC transporter" evidence="6">
    <location>
        <begin position="99"/>
        <end position="338"/>
    </location>
</feature>
<evidence type="ECO:0000256" key="1">
    <source>
        <dbReference type="ARBA" id="ARBA00005417"/>
    </source>
</evidence>
<dbReference type="SMART" id="SM00382">
    <property type="entry name" value="AAA"/>
    <property type="match status" value="1"/>
</dbReference>
<dbReference type="InterPro" id="IPR013563">
    <property type="entry name" value="Oligopep_ABC_C"/>
</dbReference>
<evidence type="ECO:0000256" key="5">
    <source>
        <dbReference type="SAM" id="MobiDB-lite"/>
    </source>
</evidence>
<evidence type="ECO:0000256" key="4">
    <source>
        <dbReference type="ARBA" id="ARBA00022840"/>
    </source>
</evidence>
<dbReference type="NCBIfam" id="TIGR01727">
    <property type="entry name" value="oligo_HPY"/>
    <property type="match status" value="1"/>
</dbReference>
<feature type="region of interest" description="Disordered" evidence="5">
    <location>
        <begin position="1"/>
        <end position="84"/>
    </location>
</feature>
<dbReference type="PANTHER" id="PTHR43776:SF7">
    <property type="entry name" value="D,D-DIPEPTIDE TRANSPORT ATP-BINDING PROTEIN DDPF-RELATED"/>
    <property type="match status" value="1"/>
</dbReference>
<dbReference type="Proteomes" id="UP001500443">
    <property type="component" value="Unassembled WGS sequence"/>
</dbReference>
<reference evidence="7 8" key="1">
    <citation type="journal article" date="2019" name="Int. J. Syst. Evol. Microbiol.">
        <title>The Global Catalogue of Microorganisms (GCM) 10K type strain sequencing project: providing services to taxonomists for standard genome sequencing and annotation.</title>
        <authorList>
            <consortium name="The Broad Institute Genomics Platform"/>
            <consortium name="The Broad Institute Genome Sequencing Center for Infectious Disease"/>
            <person name="Wu L."/>
            <person name="Ma J."/>
        </authorList>
    </citation>
    <scope>NUCLEOTIDE SEQUENCE [LARGE SCALE GENOMIC DNA]</scope>
    <source>
        <strain evidence="7 8">JCM 15481</strain>
    </source>
</reference>
<gene>
    <name evidence="7" type="ORF">GCM10009802_56540</name>
</gene>
<dbReference type="PROSITE" id="PS50893">
    <property type="entry name" value="ABC_TRANSPORTER_2"/>
    <property type="match status" value="1"/>
</dbReference>
<evidence type="ECO:0000259" key="6">
    <source>
        <dbReference type="PROSITE" id="PS50893"/>
    </source>
</evidence>
<dbReference type="Gene3D" id="3.40.50.300">
    <property type="entry name" value="P-loop containing nucleotide triphosphate hydrolases"/>
    <property type="match status" value="1"/>
</dbReference>
<evidence type="ECO:0000256" key="3">
    <source>
        <dbReference type="ARBA" id="ARBA00022741"/>
    </source>
</evidence>
<proteinExistence type="inferred from homology"/>
<name>A0ABN1ZLJ1_9ACTN</name>
<comment type="caution">
    <text evidence="7">The sequence shown here is derived from an EMBL/GenBank/DDBJ whole genome shotgun (WGS) entry which is preliminary data.</text>
</comment>
<dbReference type="InterPro" id="IPR003593">
    <property type="entry name" value="AAA+_ATPase"/>
</dbReference>
<evidence type="ECO:0000256" key="2">
    <source>
        <dbReference type="ARBA" id="ARBA00022448"/>
    </source>
</evidence>
<dbReference type="Pfam" id="PF08352">
    <property type="entry name" value="oligo_HPY"/>
    <property type="match status" value="1"/>
</dbReference>
<dbReference type="SUPFAM" id="SSF52540">
    <property type="entry name" value="P-loop containing nucleoside triphosphate hydrolases"/>
    <property type="match status" value="1"/>
</dbReference>
<keyword evidence="2" id="KW-0813">Transport</keyword>
<keyword evidence="3" id="KW-0547">Nucleotide-binding</keyword>
<dbReference type="InterPro" id="IPR050319">
    <property type="entry name" value="ABC_transp_ATP-bind"/>
</dbReference>
<dbReference type="InterPro" id="IPR003439">
    <property type="entry name" value="ABC_transporter-like_ATP-bd"/>
</dbReference>
<accession>A0ABN1ZLJ1</accession>
<organism evidence="7 8">
    <name type="scientific">Streptomyces synnematoformans</name>
    <dbReference type="NCBI Taxonomy" id="415721"/>
    <lineage>
        <taxon>Bacteria</taxon>
        <taxon>Bacillati</taxon>
        <taxon>Actinomycetota</taxon>
        <taxon>Actinomycetes</taxon>
        <taxon>Kitasatosporales</taxon>
        <taxon>Streptomycetaceae</taxon>
        <taxon>Streptomyces</taxon>
    </lineage>
</organism>
<evidence type="ECO:0000313" key="7">
    <source>
        <dbReference type="EMBL" id="GAA1500804.1"/>
    </source>
</evidence>
<dbReference type="EMBL" id="BAAAPF010000286">
    <property type="protein sequence ID" value="GAA1500804.1"/>
    <property type="molecule type" value="Genomic_DNA"/>
</dbReference>
<dbReference type="PROSITE" id="PS00211">
    <property type="entry name" value="ABC_TRANSPORTER_1"/>
    <property type="match status" value="1"/>
</dbReference>
<keyword evidence="4 7" id="KW-0067">ATP-binding</keyword>
<evidence type="ECO:0000313" key="8">
    <source>
        <dbReference type="Proteomes" id="UP001500443"/>
    </source>
</evidence>
<keyword evidence="8" id="KW-1185">Reference proteome</keyword>
<dbReference type="CDD" id="cd03257">
    <property type="entry name" value="ABC_NikE_OppD_transporters"/>
    <property type="match status" value="1"/>
</dbReference>
<protein>
    <submittedName>
        <fullName evidence="7">ABC transporter ATP-binding protein</fullName>
    </submittedName>
</protein>
<dbReference type="Pfam" id="PF00005">
    <property type="entry name" value="ABC_tran"/>
    <property type="match status" value="1"/>
</dbReference>
<dbReference type="InterPro" id="IPR017871">
    <property type="entry name" value="ABC_transporter-like_CS"/>
</dbReference>
<comment type="similarity">
    <text evidence="1">Belongs to the ABC transporter superfamily.</text>
</comment>
<dbReference type="PANTHER" id="PTHR43776">
    <property type="entry name" value="TRANSPORT ATP-BINDING PROTEIN"/>
    <property type="match status" value="1"/>
</dbReference>
<sequence>MSGESAEKPGMASKAAKDAKPRTPAGGRAEPGADGVGQAGSRKSAGESGKRGPAAGDASAGERPDLRKREPLAAGKPLADGGDRAGGALAGPLLDADGLRVVFPGRHGAPAARAVDGVNLSIGAGEIVALVGESGCGKTTLARALLGLVRPTAGAVSFRGAPLSYGSRALKAYRRRVQLVLQDPSGSLNPRHTVYDAVAEGLRIHGSPGDERAAVASALSRAGLRPPERFFLRYPHELSGGQRQRVVIAGALVLDPQLIVADEPVASLDASVRGEILALLLRLRDQLGLSALVVTHDLGLAWNIADRVAVMYLGRIVEAGPVEQVLTAPRHPYTKALLSVLPESGTEPVVLTGEPPDPARIPGGCRFHARCQHLASGAAASAGVAAACRGTDLPVLPGTGTGVACHLTASRAATPAT</sequence>
<dbReference type="GO" id="GO:0005524">
    <property type="term" value="F:ATP binding"/>
    <property type="evidence" value="ECO:0007669"/>
    <property type="project" value="UniProtKB-KW"/>
</dbReference>